<evidence type="ECO:0000313" key="2">
    <source>
        <dbReference type="Proteomes" id="UP000092462"/>
    </source>
</evidence>
<dbReference type="VEuPathDB" id="VectorBase:PPAPM1_005059"/>
<dbReference type="EnsemblMetazoa" id="PPAI005276-RA">
    <property type="protein sequence ID" value="PPAI005276-PA"/>
    <property type="gene ID" value="PPAI005276"/>
</dbReference>
<proteinExistence type="predicted"/>
<dbReference type="EMBL" id="AJVK01013771">
    <property type="status" value="NOT_ANNOTATED_CDS"/>
    <property type="molecule type" value="Genomic_DNA"/>
</dbReference>
<organism evidence="1 2">
    <name type="scientific">Phlebotomus papatasi</name>
    <name type="common">Sandfly</name>
    <dbReference type="NCBI Taxonomy" id="29031"/>
    <lineage>
        <taxon>Eukaryota</taxon>
        <taxon>Metazoa</taxon>
        <taxon>Ecdysozoa</taxon>
        <taxon>Arthropoda</taxon>
        <taxon>Hexapoda</taxon>
        <taxon>Insecta</taxon>
        <taxon>Pterygota</taxon>
        <taxon>Neoptera</taxon>
        <taxon>Endopterygota</taxon>
        <taxon>Diptera</taxon>
        <taxon>Nematocera</taxon>
        <taxon>Psychodoidea</taxon>
        <taxon>Psychodidae</taxon>
        <taxon>Phlebotomus</taxon>
        <taxon>Phlebotomus</taxon>
    </lineage>
</organism>
<dbReference type="EMBL" id="AJVK01013768">
    <property type="status" value="NOT_ANNOTATED_CDS"/>
    <property type="molecule type" value="Genomic_DNA"/>
</dbReference>
<protein>
    <submittedName>
        <fullName evidence="1">Uncharacterized protein</fullName>
    </submittedName>
</protein>
<sequence>MHKSSNSSPDIKLRVNRSVKIVIAQVLCWVPQCSDTTAKIAPLTAMSTQGDDEQEINVDVDSDSRMSCGGSGSDIDCDGGGSCYDDSETAISEPIQSEQTRSSSETLPFSISRLLSKPFENNNKSDKDLSDSESKLSSALSSAGLSYSTAAGSIYSYPLYPPGHVLRVPPQRGPCTPLTWALPPLHPAALAHQAVKDRLAVSSLSSWVSSSIGIIQSSLLVVGAHVFFNSTHPARFCVSSFNWS</sequence>
<dbReference type="Proteomes" id="UP000092462">
    <property type="component" value="Unassembled WGS sequence"/>
</dbReference>
<accession>A0A1B0DBT7</accession>
<reference evidence="1" key="1">
    <citation type="submission" date="2022-08" db="UniProtKB">
        <authorList>
            <consortium name="EnsemblMetazoa"/>
        </authorList>
    </citation>
    <scope>IDENTIFICATION</scope>
    <source>
        <strain evidence="1">Israel</strain>
    </source>
</reference>
<dbReference type="EMBL" id="AJVK01013769">
    <property type="status" value="NOT_ANNOTATED_CDS"/>
    <property type="molecule type" value="Genomic_DNA"/>
</dbReference>
<keyword evidence="2" id="KW-1185">Reference proteome</keyword>
<evidence type="ECO:0000313" key="1">
    <source>
        <dbReference type="EnsemblMetazoa" id="PPAI005276-PA"/>
    </source>
</evidence>
<dbReference type="VEuPathDB" id="VectorBase:PPAI005276"/>
<dbReference type="AlphaFoldDB" id="A0A1B0DBT7"/>
<dbReference type="EMBL" id="AJVK01013770">
    <property type="status" value="NOT_ANNOTATED_CDS"/>
    <property type="molecule type" value="Genomic_DNA"/>
</dbReference>
<name>A0A1B0DBT7_PHLPP</name>